<name>A0A382GFU2_9ZZZZ</name>
<accession>A0A382GFU2</accession>
<feature type="non-terminal residue" evidence="1">
    <location>
        <position position="38"/>
    </location>
</feature>
<reference evidence="1" key="1">
    <citation type="submission" date="2018-05" db="EMBL/GenBank/DDBJ databases">
        <authorList>
            <person name="Lanie J.A."/>
            <person name="Ng W.-L."/>
            <person name="Kazmierczak K.M."/>
            <person name="Andrzejewski T.M."/>
            <person name="Davidsen T.M."/>
            <person name="Wayne K.J."/>
            <person name="Tettelin H."/>
            <person name="Glass J.I."/>
            <person name="Rusch D."/>
            <person name="Podicherti R."/>
            <person name="Tsui H.-C.T."/>
            <person name="Winkler M.E."/>
        </authorList>
    </citation>
    <scope>NUCLEOTIDE SEQUENCE</scope>
</reference>
<organism evidence="1">
    <name type="scientific">marine metagenome</name>
    <dbReference type="NCBI Taxonomy" id="408172"/>
    <lineage>
        <taxon>unclassified sequences</taxon>
        <taxon>metagenomes</taxon>
        <taxon>ecological metagenomes</taxon>
    </lineage>
</organism>
<protein>
    <submittedName>
        <fullName evidence="1">Uncharacterized protein</fullName>
    </submittedName>
</protein>
<dbReference type="EMBL" id="UINC01055327">
    <property type="protein sequence ID" value="SVB74070.1"/>
    <property type="molecule type" value="Genomic_DNA"/>
</dbReference>
<proteinExistence type="predicted"/>
<dbReference type="AlphaFoldDB" id="A0A382GFU2"/>
<evidence type="ECO:0000313" key="1">
    <source>
        <dbReference type="EMBL" id="SVB74070.1"/>
    </source>
</evidence>
<sequence length="38" mass="4413">MRWCEIPKPEIIQIGNAKKGETPMLFKMKKIIKAENTP</sequence>
<gene>
    <name evidence="1" type="ORF">METZ01_LOCUS226924</name>
</gene>